<dbReference type="InterPro" id="IPR023393">
    <property type="entry name" value="START-like_dom_sf"/>
</dbReference>
<dbReference type="AlphaFoldDB" id="A0A1I4AW30"/>
<proteinExistence type="predicted"/>
<evidence type="ECO:0000313" key="3">
    <source>
        <dbReference type="Proteomes" id="UP000198924"/>
    </source>
</evidence>
<dbReference type="PANTHER" id="PTHR39332:SF7">
    <property type="entry name" value="SRPBCC FAMILY PROTEIN"/>
    <property type="match status" value="1"/>
</dbReference>
<evidence type="ECO:0000313" key="2">
    <source>
        <dbReference type="EMBL" id="SFK60503.1"/>
    </source>
</evidence>
<dbReference type="RefSeq" id="WP_091715173.1">
    <property type="nucleotide sequence ID" value="NZ_FOSH01000016.1"/>
</dbReference>
<organism evidence="2 3">
    <name type="scientific">Methylophaga sulfidovorans</name>
    <dbReference type="NCBI Taxonomy" id="45496"/>
    <lineage>
        <taxon>Bacteria</taxon>
        <taxon>Pseudomonadati</taxon>
        <taxon>Pseudomonadota</taxon>
        <taxon>Gammaproteobacteria</taxon>
        <taxon>Thiotrichales</taxon>
        <taxon>Piscirickettsiaceae</taxon>
        <taxon>Methylophaga</taxon>
    </lineage>
</organism>
<accession>A0A1I4AW30</accession>
<gene>
    <name evidence="2" type="ORF">SAMN04488079_11630</name>
</gene>
<dbReference type="OrthoDB" id="1364128at2"/>
<feature type="signal peptide" evidence="1">
    <location>
        <begin position="1"/>
        <end position="21"/>
    </location>
</feature>
<dbReference type="SUPFAM" id="SSF55961">
    <property type="entry name" value="Bet v1-like"/>
    <property type="match status" value="1"/>
</dbReference>
<dbReference type="STRING" id="45496.SAMN04488079_11630"/>
<feature type="chain" id="PRO_5011670467" evidence="1">
    <location>
        <begin position="22"/>
        <end position="187"/>
    </location>
</feature>
<name>A0A1I4AW30_9GAMM</name>
<sequence length="187" mass="20946">MKKILQFFAITLAVLPMIASAHGPTRQSVKESVFINASPEKVWAVVSDFSAIDKWLPPVASVEMLSDTERKLTLKSEGHPTITEKLEKLDNDKMMLIYKIEDMSVIKTITFNSKDTPYYTLPVNNYKSWLSVKAKDGGSEVTWKGKFYRSFLDNPPVPEGQSDKDAVNAIKGVYTSGLNNLKAILEK</sequence>
<dbReference type="Pfam" id="PF10604">
    <property type="entry name" value="Polyketide_cyc2"/>
    <property type="match status" value="1"/>
</dbReference>
<dbReference type="PANTHER" id="PTHR39332">
    <property type="entry name" value="BLL4707 PROTEIN"/>
    <property type="match status" value="1"/>
</dbReference>
<dbReference type="EMBL" id="FOSH01000016">
    <property type="protein sequence ID" value="SFK60503.1"/>
    <property type="molecule type" value="Genomic_DNA"/>
</dbReference>
<dbReference type="CDD" id="cd07821">
    <property type="entry name" value="PYR_PYL_RCAR_like"/>
    <property type="match status" value="1"/>
</dbReference>
<evidence type="ECO:0000256" key="1">
    <source>
        <dbReference type="SAM" id="SignalP"/>
    </source>
</evidence>
<dbReference type="InterPro" id="IPR019587">
    <property type="entry name" value="Polyketide_cyclase/dehydratase"/>
</dbReference>
<keyword evidence="1" id="KW-0732">Signal</keyword>
<protein>
    <submittedName>
        <fullName evidence="2">Polyketide cyclase / dehydrase and lipid transport</fullName>
    </submittedName>
</protein>
<dbReference type="Gene3D" id="3.30.530.20">
    <property type="match status" value="1"/>
</dbReference>
<dbReference type="Proteomes" id="UP000198924">
    <property type="component" value="Unassembled WGS sequence"/>
</dbReference>
<keyword evidence="3" id="KW-1185">Reference proteome</keyword>
<reference evidence="3" key="1">
    <citation type="submission" date="2016-10" db="EMBL/GenBank/DDBJ databases">
        <authorList>
            <person name="Varghese N."/>
            <person name="Submissions S."/>
        </authorList>
    </citation>
    <scope>NUCLEOTIDE SEQUENCE [LARGE SCALE GENOMIC DNA]</scope>
    <source>
        <strain evidence="3">DSM 11578</strain>
    </source>
</reference>